<proteinExistence type="predicted"/>
<name>A0A915CS75_9BILA</name>
<dbReference type="Gene3D" id="3.60.15.10">
    <property type="entry name" value="Ribonuclease Z/Hydroxyacylglutathione hydrolase-like"/>
    <property type="match status" value="1"/>
</dbReference>
<dbReference type="SUPFAM" id="SSF56281">
    <property type="entry name" value="Metallo-hydrolase/oxidoreductase"/>
    <property type="match status" value="1"/>
</dbReference>
<protein>
    <submittedName>
        <fullName evidence="2">Uncharacterized protein</fullName>
    </submittedName>
</protein>
<sequence length="266" mass="29822">MSLNVLMTGWARTVEIKQPLPGCQSIARILCWKEADVIVPGHGPAFLSPGRFLPVQNPLPYFDKREGRAEVSEMFFFTAQYDASNSKIYSVFLIRVQHGAGACDLFLRFTAILLGTYFILKSYLLQDDRSFSSSPHLSHRNSKTCNNSENSIIVVNTGGQEQISTLSNVLEEQGIHPNQVTHIVITSLGAGYCSNLSLFTNATVYMYNDISIAKSFYAPFRPPVMLITPMIKQKNLIIIDDVDGFLLKYLDLDVKEVEICLTSRRI</sequence>
<evidence type="ECO:0000313" key="2">
    <source>
        <dbReference type="WBParaSite" id="jg12060"/>
    </source>
</evidence>
<organism evidence="1 2">
    <name type="scientific">Ditylenchus dipsaci</name>
    <dbReference type="NCBI Taxonomy" id="166011"/>
    <lineage>
        <taxon>Eukaryota</taxon>
        <taxon>Metazoa</taxon>
        <taxon>Ecdysozoa</taxon>
        <taxon>Nematoda</taxon>
        <taxon>Chromadorea</taxon>
        <taxon>Rhabditida</taxon>
        <taxon>Tylenchina</taxon>
        <taxon>Tylenchomorpha</taxon>
        <taxon>Sphaerularioidea</taxon>
        <taxon>Anguinidae</taxon>
        <taxon>Anguininae</taxon>
        <taxon>Ditylenchus</taxon>
    </lineage>
</organism>
<dbReference type="WBParaSite" id="jg12060">
    <property type="protein sequence ID" value="jg12060"/>
    <property type="gene ID" value="jg12060"/>
</dbReference>
<dbReference type="Proteomes" id="UP000887574">
    <property type="component" value="Unplaced"/>
</dbReference>
<evidence type="ECO:0000313" key="1">
    <source>
        <dbReference type="Proteomes" id="UP000887574"/>
    </source>
</evidence>
<dbReference type="InterPro" id="IPR039344">
    <property type="entry name" value="MBLAC1"/>
</dbReference>
<accession>A0A915CS75</accession>
<dbReference type="PANTHER" id="PTHR23200:SF35">
    <property type="entry name" value="METALLO-BETA-LACTAMASE DOMAIN-CONTAINING PROTEIN"/>
    <property type="match status" value="1"/>
</dbReference>
<reference evidence="2" key="1">
    <citation type="submission" date="2022-11" db="UniProtKB">
        <authorList>
            <consortium name="WormBaseParasite"/>
        </authorList>
    </citation>
    <scope>IDENTIFICATION</scope>
</reference>
<dbReference type="InterPro" id="IPR036866">
    <property type="entry name" value="RibonucZ/Hydroxyglut_hydro"/>
</dbReference>
<dbReference type="AlphaFoldDB" id="A0A915CS75"/>
<keyword evidence="1" id="KW-1185">Reference proteome</keyword>
<dbReference type="PANTHER" id="PTHR23200">
    <property type="entry name" value="METALLO-BETA-LACTAMASE DOMAIN-CONTAINING PROTEIN 1"/>
    <property type="match status" value="1"/>
</dbReference>